<accession>A0A4Z2D429</accession>
<dbReference type="EMBL" id="SKCS01000306">
    <property type="protein sequence ID" value="TNN11247.1"/>
    <property type="molecule type" value="Genomic_DNA"/>
</dbReference>
<sequence length="353" mass="39900">MISGEVFSFPVTVTFVICLSMIQILDGPDGEQNFEMARASAWQSRHKSDYDFDRLAAELTSTSQFEINLEMIHMVSYVKKVAPPGTLNIFPSQFQSAESWIRDRWIFRQNNSTSSIEPIPTFKRGLNVELKHKKVTKVSQNSTKEELEPREHIANRSLPGFQTILQCGKTFDCDTLLNKVDSLTFNSPLDADEKVNRIFDKSQSILGKTKAGLVDDPRLTEMNSENISFSQSKSNKLVNIFYDPLGLETTNWDDNQQVVYSNKKSLNSSNSFHASNIKHSQVEAKEIPLDDMNAKMNVCMDDTLLLEFLDKNLAGANSEMDTDFAGQCGLNSPTAFVEDMLKKAQKSLNHHKY</sequence>
<comment type="caution">
    <text evidence="1">The sequence shown here is derived from an EMBL/GenBank/DDBJ whole genome shotgun (WGS) entry which is preliminary data.</text>
</comment>
<keyword evidence="2" id="KW-1185">Reference proteome</keyword>
<dbReference type="OrthoDB" id="6247695at2759"/>
<protein>
    <submittedName>
        <fullName evidence="1">Uncharacterized protein</fullName>
    </submittedName>
</protein>
<name>A0A4Z2D429_SCHJA</name>
<evidence type="ECO:0000313" key="1">
    <source>
        <dbReference type="EMBL" id="TNN11247.1"/>
    </source>
</evidence>
<evidence type="ECO:0000313" key="2">
    <source>
        <dbReference type="Proteomes" id="UP000311919"/>
    </source>
</evidence>
<organism evidence="1 2">
    <name type="scientific">Schistosoma japonicum</name>
    <name type="common">Blood fluke</name>
    <dbReference type="NCBI Taxonomy" id="6182"/>
    <lineage>
        <taxon>Eukaryota</taxon>
        <taxon>Metazoa</taxon>
        <taxon>Spiralia</taxon>
        <taxon>Lophotrochozoa</taxon>
        <taxon>Platyhelminthes</taxon>
        <taxon>Trematoda</taxon>
        <taxon>Digenea</taxon>
        <taxon>Strigeidida</taxon>
        <taxon>Schistosomatoidea</taxon>
        <taxon>Schistosomatidae</taxon>
        <taxon>Schistosoma</taxon>
    </lineage>
</organism>
<reference evidence="1 2" key="1">
    <citation type="submission" date="2019-03" db="EMBL/GenBank/DDBJ databases">
        <title>An improved genome assembly of the fluke Schistosoma japonicum.</title>
        <authorList>
            <person name="Hu W."/>
            <person name="Luo F."/>
            <person name="Yin M."/>
            <person name="Mo X."/>
            <person name="Sun C."/>
            <person name="Wu Q."/>
            <person name="Zhu B."/>
            <person name="Xiang M."/>
            <person name="Wang J."/>
            <person name="Wang Y."/>
            <person name="Zhang T."/>
            <person name="Xu B."/>
            <person name="Zheng H."/>
            <person name="Feng Z."/>
        </authorList>
    </citation>
    <scope>NUCLEOTIDE SEQUENCE [LARGE SCALE GENOMIC DNA]</scope>
    <source>
        <strain evidence="1">HuSjv2</strain>
        <tissue evidence="1">Worms</tissue>
    </source>
</reference>
<gene>
    <name evidence="1" type="ORF">EWB00_004749</name>
</gene>
<dbReference type="AlphaFoldDB" id="A0A4Z2D429"/>
<proteinExistence type="predicted"/>
<dbReference type="Proteomes" id="UP000311919">
    <property type="component" value="Unassembled WGS sequence"/>
</dbReference>